<comment type="caution">
    <text evidence="1">The sequence shown here is derived from an EMBL/GenBank/DDBJ whole genome shotgun (WGS) entry which is preliminary data.</text>
</comment>
<evidence type="ECO:0000313" key="1">
    <source>
        <dbReference type="EMBL" id="KNZ68954.1"/>
    </source>
</evidence>
<evidence type="ECO:0000313" key="2">
    <source>
        <dbReference type="Proteomes" id="UP000037175"/>
    </source>
</evidence>
<sequence length="185" mass="20900">MSDFNRKDLETLVREVVKTFLAKETGIGEVGNGEKDNCPTSVTGSSDSCQEVGLQDYPLGTKRPELIKTPAGNRLTDITLAKVVEGEIKSDDLRITPETLLLQARIAEKVNRPQFAQNLRRAAELTKIPDQRVLEIYNALRPYRSTKEELLAIADELENRYQAKINAAMVRQAAEVYEKRNRLRK</sequence>
<dbReference type="InterPro" id="IPR036091">
    <property type="entry name" value="Prodiol/glycerol_DeHase__sf_su"/>
</dbReference>
<dbReference type="PATRIC" id="fig|281456.6.peg.2590"/>
<reference evidence="2" key="1">
    <citation type="submission" date="2015-07" db="EMBL/GenBank/DDBJ databases">
        <title>Complete Genome of Thermincola ferriacetica strain Z-0001T.</title>
        <authorList>
            <person name="Lusk B."/>
            <person name="Badalamenti J.P."/>
            <person name="Parameswaran P."/>
            <person name="Bond D.R."/>
            <person name="Torres C.I."/>
        </authorList>
    </citation>
    <scope>NUCLEOTIDE SEQUENCE [LARGE SCALE GENOMIC DNA]</scope>
    <source>
        <strain evidence="2">Z-0001</strain>
    </source>
</reference>
<dbReference type="Gene3D" id="1.10.1510.20">
    <property type="entry name" value="Propanediol/glycerol dehydratase, small subunit"/>
    <property type="match status" value="1"/>
</dbReference>
<name>A0A0L6W1K9_9FIRM</name>
<dbReference type="Pfam" id="PF02287">
    <property type="entry name" value="Dehydratase_SU"/>
    <property type="match status" value="1"/>
</dbReference>
<protein>
    <submittedName>
        <fullName evidence="1">Dehydratase small subunit</fullName>
    </submittedName>
</protein>
<dbReference type="SUPFAM" id="SSF47148">
    <property type="entry name" value="Diol dehydratase, gamma subunit"/>
    <property type="match status" value="1"/>
</dbReference>
<dbReference type="EMBL" id="LGTE01000019">
    <property type="protein sequence ID" value="KNZ68954.1"/>
    <property type="molecule type" value="Genomic_DNA"/>
</dbReference>
<dbReference type="RefSeq" id="WP_052218563.1">
    <property type="nucleotide sequence ID" value="NZ_LGTE01000019.1"/>
</dbReference>
<dbReference type="Proteomes" id="UP000037175">
    <property type="component" value="Unassembled WGS sequence"/>
</dbReference>
<dbReference type="AlphaFoldDB" id="A0A0L6W1K9"/>
<organism evidence="1 2">
    <name type="scientific">Thermincola ferriacetica</name>
    <dbReference type="NCBI Taxonomy" id="281456"/>
    <lineage>
        <taxon>Bacteria</taxon>
        <taxon>Bacillati</taxon>
        <taxon>Bacillota</taxon>
        <taxon>Clostridia</taxon>
        <taxon>Eubacteriales</taxon>
        <taxon>Thermincolaceae</taxon>
        <taxon>Thermincola</taxon>
    </lineage>
</organism>
<dbReference type="NCBIfam" id="NF011972">
    <property type="entry name" value="PRK15443.1-3"/>
    <property type="match status" value="1"/>
</dbReference>
<gene>
    <name evidence="1" type="ORF">Tfer_2443</name>
</gene>
<keyword evidence="2" id="KW-1185">Reference proteome</keyword>
<dbReference type="PIRSF" id="PIRSF018505">
    <property type="entry name" value="Prpndl_dhdrts_sm"/>
    <property type="match status" value="1"/>
</dbReference>
<dbReference type="InterPro" id="IPR003207">
    <property type="entry name" value="Ppandiol/glycerol_DeHydtase_su"/>
</dbReference>
<proteinExistence type="predicted"/>
<accession>A0A0L6W1K9</accession>